<dbReference type="InterPro" id="IPR036034">
    <property type="entry name" value="PDZ_sf"/>
</dbReference>
<dbReference type="Proteomes" id="UP000823927">
    <property type="component" value="Unassembled WGS sequence"/>
</dbReference>
<accession>A0A9D1F4L2</accession>
<feature type="transmembrane region" description="Helical" evidence="1">
    <location>
        <begin position="12"/>
        <end position="31"/>
    </location>
</feature>
<dbReference type="EMBL" id="DVIT01000027">
    <property type="protein sequence ID" value="HIS47433.1"/>
    <property type="molecule type" value="Genomic_DNA"/>
</dbReference>
<dbReference type="Pfam" id="PF05580">
    <property type="entry name" value="Peptidase_S55"/>
    <property type="match status" value="1"/>
</dbReference>
<dbReference type="InterPro" id="IPR009003">
    <property type="entry name" value="Peptidase_S1_PA"/>
</dbReference>
<feature type="domain" description="Peptidase S55" evidence="2">
    <location>
        <begin position="201"/>
        <end position="429"/>
    </location>
</feature>
<keyword evidence="3" id="KW-0378">Hydrolase</keyword>
<keyword evidence="1" id="KW-0472">Membrane</keyword>
<dbReference type="InterPro" id="IPR008763">
    <property type="entry name" value="Peptidase_S55"/>
</dbReference>
<evidence type="ECO:0000256" key="1">
    <source>
        <dbReference type="SAM" id="Phobius"/>
    </source>
</evidence>
<dbReference type="SUPFAM" id="SSF50156">
    <property type="entry name" value="PDZ domain-like"/>
    <property type="match status" value="1"/>
</dbReference>
<keyword evidence="1" id="KW-0812">Transmembrane</keyword>
<organism evidence="3 4">
    <name type="scientific">Candidatus Scybalocola faecigallinarum</name>
    <dbReference type="NCBI Taxonomy" id="2840941"/>
    <lineage>
        <taxon>Bacteria</taxon>
        <taxon>Bacillati</taxon>
        <taxon>Bacillota</taxon>
        <taxon>Clostridia</taxon>
        <taxon>Lachnospirales</taxon>
        <taxon>Lachnospiraceae</taxon>
        <taxon>Lachnospiraceae incertae sedis</taxon>
        <taxon>Candidatus Scybalocola (ex Gilroy et al. 2021)</taxon>
    </lineage>
</organism>
<dbReference type="Gene3D" id="2.30.42.10">
    <property type="match status" value="1"/>
</dbReference>
<reference evidence="3" key="2">
    <citation type="journal article" date="2021" name="PeerJ">
        <title>Extensive microbial diversity within the chicken gut microbiome revealed by metagenomics and culture.</title>
        <authorList>
            <person name="Gilroy R."/>
            <person name="Ravi A."/>
            <person name="Getino M."/>
            <person name="Pursley I."/>
            <person name="Horton D.L."/>
            <person name="Alikhan N.F."/>
            <person name="Baker D."/>
            <person name="Gharbi K."/>
            <person name="Hall N."/>
            <person name="Watson M."/>
            <person name="Adriaenssens E.M."/>
            <person name="Foster-Nyarko E."/>
            <person name="Jarju S."/>
            <person name="Secka A."/>
            <person name="Antonio M."/>
            <person name="Oren A."/>
            <person name="Chaudhuri R.R."/>
            <person name="La Ragione R."/>
            <person name="Hildebrand F."/>
            <person name="Pallen M.J."/>
        </authorList>
    </citation>
    <scope>NUCLEOTIDE SEQUENCE</scope>
    <source>
        <strain evidence="3">CHK178-757</strain>
    </source>
</reference>
<evidence type="ECO:0000259" key="2">
    <source>
        <dbReference type="PROSITE" id="PS51494"/>
    </source>
</evidence>
<dbReference type="SUPFAM" id="SSF50494">
    <property type="entry name" value="Trypsin-like serine proteases"/>
    <property type="match status" value="1"/>
</dbReference>
<comment type="caution">
    <text evidence="3">The sequence shown here is derived from an EMBL/GenBank/DDBJ whole genome shotgun (WGS) entry which is preliminary data.</text>
</comment>
<dbReference type="GO" id="GO:0016787">
    <property type="term" value="F:hydrolase activity"/>
    <property type="evidence" value="ECO:0007669"/>
    <property type="project" value="UniProtKB-KW"/>
</dbReference>
<keyword evidence="1" id="KW-1133">Transmembrane helix</keyword>
<proteinExistence type="predicted"/>
<name>A0A9D1F4L2_9FIRM</name>
<evidence type="ECO:0000313" key="4">
    <source>
        <dbReference type="Proteomes" id="UP000823927"/>
    </source>
</evidence>
<protein>
    <submittedName>
        <fullName evidence="3">SpoIVB peptidase</fullName>
        <ecNumber evidence="3">3.4.21.116</ecNumber>
    </submittedName>
</protein>
<reference evidence="3" key="1">
    <citation type="submission" date="2020-10" db="EMBL/GenBank/DDBJ databases">
        <authorList>
            <person name="Gilroy R."/>
        </authorList>
    </citation>
    <scope>NUCLEOTIDE SEQUENCE</scope>
    <source>
        <strain evidence="3">CHK178-757</strain>
    </source>
</reference>
<sequence length="429" mass="47152">MNLNRKKYRRLLLVILFINIICIFAYGYYLFDRKFPDELKMQVGACADFDLELPLVAKTHVEDVSVVSIDKKPLDKNDITLDLSSPFSVELNQSGSYQVNLQFLGITLKKINVEAVETSKVMPVGAPVGIHIKTRGVMVLGTGKITDVHGNTCEPALGIIKSGDYIQKVDGVEVSSIADMTKLVEECCGAPLMLTVLRNGQQIDLQVIPVMTSSGQYKTGIWIRDDTQGIGTLSFVDENQRFAALGHGITDIDTSLLIDLSGGSLYPASVGSIIKGENGIPGEMVGTIYYGQGSRLGTIRQNTSVGIFGEIQSSMWQYDESRALEVGFKQDIHVGTAYIRCCVDGTIRDYEISINSIDYNSQEDHKDFVIEITDETLLEQTNGIIQGMSGSPIIQDGKLVGVTTHVFLNDCRKGYGIFAETMLEAMEDW</sequence>
<dbReference type="InterPro" id="IPR014219">
    <property type="entry name" value="SpoIVB"/>
</dbReference>
<dbReference type="NCBIfam" id="TIGR02860">
    <property type="entry name" value="spore_IV_B"/>
    <property type="match status" value="1"/>
</dbReference>
<dbReference type="AlphaFoldDB" id="A0A9D1F4L2"/>
<dbReference type="PROSITE" id="PS51494">
    <property type="entry name" value="SPOIVB"/>
    <property type="match status" value="1"/>
</dbReference>
<dbReference type="EC" id="3.4.21.116" evidence="3"/>
<gene>
    <name evidence="3" type="primary">spoIVB</name>
    <name evidence="3" type="ORF">IAB46_07735</name>
</gene>
<evidence type="ECO:0000313" key="3">
    <source>
        <dbReference type="EMBL" id="HIS47433.1"/>
    </source>
</evidence>